<accession>A0AAP0DB70</accession>
<keyword evidence="2" id="KW-1185">Reference proteome</keyword>
<organism evidence="1 2">
    <name type="scientific">Deinandra increscens subsp. villosa</name>
    <dbReference type="NCBI Taxonomy" id="3103831"/>
    <lineage>
        <taxon>Eukaryota</taxon>
        <taxon>Viridiplantae</taxon>
        <taxon>Streptophyta</taxon>
        <taxon>Embryophyta</taxon>
        <taxon>Tracheophyta</taxon>
        <taxon>Spermatophyta</taxon>
        <taxon>Magnoliopsida</taxon>
        <taxon>eudicotyledons</taxon>
        <taxon>Gunneridae</taxon>
        <taxon>Pentapetalae</taxon>
        <taxon>asterids</taxon>
        <taxon>campanulids</taxon>
        <taxon>Asterales</taxon>
        <taxon>Asteraceae</taxon>
        <taxon>Asteroideae</taxon>
        <taxon>Heliantheae alliance</taxon>
        <taxon>Madieae</taxon>
        <taxon>Madiinae</taxon>
        <taxon>Deinandra</taxon>
    </lineage>
</organism>
<name>A0AAP0DB70_9ASTR</name>
<reference evidence="1 2" key="1">
    <citation type="submission" date="2024-04" db="EMBL/GenBank/DDBJ databases">
        <title>The reference genome of an endangered Asteraceae, Deinandra increscens subsp. villosa, native to the Central Coast of California.</title>
        <authorList>
            <person name="Guilliams M."/>
            <person name="Hasenstab-Lehman K."/>
            <person name="Meyer R."/>
            <person name="Mcevoy S."/>
        </authorList>
    </citation>
    <scope>NUCLEOTIDE SEQUENCE [LARGE SCALE GENOMIC DNA]</scope>
    <source>
        <tissue evidence="1">Leaf</tissue>
    </source>
</reference>
<evidence type="ECO:0008006" key="3">
    <source>
        <dbReference type="Google" id="ProtNLM"/>
    </source>
</evidence>
<dbReference type="PANTHER" id="PTHR32278:SF111">
    <property type="entry name" value="F-BOX PROTEIN PP2-B12-RELATED"/>
    <property type="match status" value="1"/>
</dbReference>
<dbReference type="InterPro" id="IPR025886">
    <property type="entry name" value="PP2-like"/>
</dbReference>
<sequence length="387" mass="45028">MQEAYEIWEAKLPRNYNDILQFSKSPEFYSTMEKKDIYDILSKGVLLKDDNLWFSIGDNGERNEMITAKMFSFRNRWSHRWRSIQESRFPKVAEMLDVSNLNIRIKIRSQLLPSDLKYSVHLVFKFCGPRKSHAQQMYVNLKYKIGGENLHAYFATWREDGWMMIELCQFSNQNTDTNFEVLLEGCSRCYCDSRAIYIEGIEFQAIDDVKQEKMVKLKEMQQVSESPGEMKRKVYHMEPVKGIVYDLSNVTLFNSRSSAQSRVEWIYKVPRRSVFCIKCFQKTVTGCIVLLLFEIFSTGKAKRLFILDPLAHGYVHDTNRLPQKRTDGWMEVVVSKFNSDSLLIKGHLSGNLKLVSYEGTMSGLIICGLEFRGIDTGQVMKELCLGD</sequence>
<comment type="caution">
    <text evidence="1">The sequence shown here is derived from an EMBL/GenBank/DDBJ whole genome shotgun (WGS) entry which is preliminary data.</text>
</comment>
<evidence type="ECO:0000313" key="1">
    <source>
        <dbReference type="EMBL" id="KAK9071966.1"/>
    </source>
</evidence>
<dbReference type="Proteomes" id="UP001408789">
    <property type="component" value="Unassembled WGS sequence"/>
</dbReference>
<proteinExistence type="predicted"/>
<dbReference type="PANTHER" id="PTHR32278">
    <property type="entry name" value="F-BOX DOMAIN-CONTAINING PROTEIN"/>
    <property type="match status" value="1"/>
</dbReference>
<gene>
    <name evidence="1" type="ORF">SSX86_008397</name>
</gene>
<dbReference type="AlphaFoldDB" id="A0AAP0DB70"/>
<evidence type="ECO:0000313" key="2">
    <source>
        <dbReference type="Proteomes" id="UP001408789"/>
    </source>
</evidence>
<dbReference type="Pfam" id="PF14299">
    <property type="entry name" value="PP2"/>
    <property type="match status" value="1"/>
</dbReference>
<protein>
    <recommendedName>
        <fullName evidence="3">Phloem protein 2-like protein</fullName>
    </recommendedName>
</protein>
<dbReference type="EMBL" id="JBCNJP010000010">
    <property type="protein sequence ID" value="KAK9071966.1"/>
    <property type="molecule type" value="Genomic_DNA"/>
</dbReference>